<dbReference type="Gene3D" id="3.50.50.60">
    <property type="entry name" value="FAD/NAD(P)-binding domain"/>
    <property type="match status" value="2"/>
</dbReference>
<sequence length="168" mass="18392">MFDRQWRQRSDPADSRLKDIPYWTTTEALVSDAIPERLAVIGSSVVAVELAQAFAQLGSRVTILARNSLFFREDPAIGATLTKVFSAEGIEVMEHTLASQVTHTNGEFVLITNHGETRTDKLLVATGRSPNTRTLVLDAAGVATNEQRAIIIDQGMRTSRPHIYAAGD</sequence>
<dbReference type="InterPro" id="IPR036188">
    <property type="entry name" value="FAD/NAD-bd_sf"/>
</dbReference>
<comment type="caution">
    <text evidence="2">The sequence shown here is derived from an EMBL/GenBank/DDBJ whole genome shotgun (WGS) entry which is preliminary data.</text>
</comment>
<dbReference type="PANTHER" id="PTHR43014:SF2">
    <property type="entry name" value="MERCURIC REDUCTASE"/>
    <property type="match status" value="1"/>
</dbReference>
<dbReference type="Pfam" id="PF07992">
    <property type="entry name" value="Pyr_redox_2"/>
    <property type="match status" value="1"/>
</dbReference>
<accession>A0A7X1GHL3</accession>
<reference evidence="2 3" key="1">
    <citation type="submission" date="2020-08" db="EMBL/GenBank/DDBJ databases">
        <title>Pseudomonas sp. nov.</title>
        <authorList>
            <person name="Gieschler S."/>
            <person name="Fiedler G."/>
            <person name="Brinks E."/>
            <person name="Boehnlein C."/>
            <person name="Franz C.M.A.P."/>
            <person name="Kabisch J."/>
        </authorList>
    </citation>
    <scope>NUCLEOTIDE SEQUENCE [LARGE SCALE GENOMIC DNA]</scope>
    <source>
        <strain evidence="2 3">MBT-1</strain>
    </source>
</reference>
<dbReference type="AlphaFoldDB" id="A0A7X1GHL3"/>
<proteinExistence type="predicted"/>
<evidence type="ECO:0000313" key="3">
    <source>
        <dbReference type="Proteomes" id="UP000526003"/>
    </source>
</evidence>
<dbReference type="InterPro" id="IPR023753">
    <property type="entry name" value="FAD/NAD-binding_dom"/>
</dbReference>
<dbReference type="SUPFAM" id="SSF51905">
    <property type="entry name" value="FAD/NAD(P)-binding domain"/>
    <property type="match status" value="1"/>
</dbReference>
<evidence type="ECO:0000313" key="2">
    <source>
        <dbReference type="EMBL" id="MBC2692627.1"/>
    </source>
</evidence>
<evidence type="ECO:0000259" key="1">
    <source>
        <dbReference type="Pfam" id="PF07992"/>
    </source>
</evidence>
<dbReference type="PRINTS" id="PR00411">
    <property type="entry name" value="PNDRDTASEI"/>
</dbReference>
<dbReference type="GO" id="GO:0050660">
    <property type="term" value="F:flavin adenine dinucleotide binding"/>
    <property type="evidence" value="ECO:0007669"/>
    <property type="project" value="TreeGrafter"/>
</dbReference>
<dbReference type="PANTHER" id="PTHR43014">
    <property type="entry name" value="MERCURIC REDUCTASE"/>
    <property type="match status" value="1"/>
</dbReference>
<dbReference type="EMBL" id="JACMYG010000031">
    <property type="protein sequence ID" value="MBC2692627.1"/>
    <property type="molecule type" value="Genomic_DNA"/>
</dbReference>
<keyword evidence="3" id="KW-1185">Reference proteome</keyword>
<gene>
    <name evidence="2" type="ORF">H7995_22815</name>
</gene>
<organism evidence="2 3">
    <name type="scientific">Pseudomonas kielensis</name>
    <dbReference type="NCBI Taxonomy" id="2762577"/>
    <lineage>
        <taxon>Bacteria</taxon>
        <taxon>Pseudomonadati</taxon>
        <taxon>Pseudomonadota</taxon>
        <taxon>Gammaproteobacteria</taxon>
        <taxon>Pseudomonadales</taxon>
        <taxon>Pseudomonadaceae</taxon>
        <taxon>Pseudomonas</taxon>
    </lineage>
</organism>
<protein>
    <submittedName>
        <fullName evidence="2">FAD-dependent oxidoreductase</fullName>
    </submittedName>
</protein>
<dbReference type="GO" id="GO:0003955">
    <property type="term" value="F:NAD(P)H dehydrogenase (quinone) activity"/>
    <property type="evidence" value="ECO:0007669"/>
    <property type="project" value="TreeGrafter"/>
</dbReference>
<name>A0A7X1GHL3_9PSED</name>
<dbReference type="PRINTS" id="PR00368">
    <property type="entry name" value="FADPNR"/>
</dbReference>
<dbReference type="Proteomes" id="UP000526003">
    <property type="component" value="Unassembled WGS sequence"/>
</dbReference>
<feature type="domain" description="FAD/NAD(P)-binding" evidence="1">
    <location>
        <begin position="18"/>
        <end position="168"/>
    </location>
</feature>